<reference evidence="15 16" key="1">
    <citation type="submission" date="2019-07" db="EMBL/GenBank/DDBJ databases">
        <title>Reinekea sp. strain SSH23 genome sequencing and assembly.</title>
        <authorList>
            <person name="Kim I."/>
        </authorList>
    </citation>
    <scope>NUCLEOTIDE SEQUENCE [LARGE SCALE GENOMIC DNA]</scope>
    <source>
        <strain evidence="15 16">SSH23</strain>
    </source>
</reference>
<dbReference type="GO" id="GO:0034599">
    <property type="term" value="P:cellular response to oxidative stress"/>
    <property type="evidence" value="ECO:0007669"/>
    <property type="project" value="TreeGrafter"/>
</dbReference>
<feature type="domain" description="FAD/NAD(P)-binding" evidence="14">
    <location>
        <begin position="5"/>
        <end position="318"/>
    </location>
</feature>
<dbReference type="InterPro" id="IPR023753">
    <property type="entry name" value="FAD/NAD-binding_dom"/>
</dbReference>
<dbReference type="PRINTS" id="PR00368">
    <property type="entry name" value="FADPNR"/>
</dbReference>
<keyword evidence="8 12" id="KW-0676">Redox-active center</keyword>
<dbReference type="InterPro" id="IPR046952">
    <property type="entry name" value="GSHR/TRXR-like"/>
</dbReference>
<dbReference type="Pfam" id="PF02852">
    <property type="entry name" value="Pyr_redox_dim"/>
    <property type="match status" value="1"/>
</dbReference>
<gene>
    <name evidence="15" type="primary">gorA</name>
    <name evidence="15" type="ORF">FME95_02725</name>
</gene>
<dbReference type="Gene3D" id="3.50.50.60">
    <property type="entry name" value="FAD/NAD(P)-binding domain"/>
    <property type="match status" value="2"/>
</dbReference>
<protein>
    <submittedName>
        <fullName evidence="15">Glutathione-disulfide reductase</fullName>
        <ecNumber evidence="15">1.8.1.7</ecNumber>
    </submittedName>
</protein>
<evidence type="ECO:0000313" key="15">
    <source>
        <dbReference type="EMBL" id="TXR53499.1"/>
    </source>
</evidence>
<keyword evidence="3 12" id="KW-0285">Flavoprotein</keyword>
<feature type="domain" description="Pyridine nucleotide-disulphide oxidoreductase dimerisation" evidence="13">
    <location>
        <begin position="339"/>
        <end position="447"/>
    </location>
</feature>
<feature type="binding site" evidence="10">
    <location>
        <position position="303"/>
    </location>
    <ligand>
        <name>FAD</name>
        <dbReference type="ChEBI" id="CHEBI:57692"/>
    </ligand>
</feature>
<keyword evidence="5" id="KW-0521">NADP</keyword>
<comment type="cofactor">
    <cofactor evidence="10">
        <name>FAD</name>
        <dbReference type="ChEBI" id="CHEBI:57692"/>
    </cofactor>
    <text evidence="10">Binds 1 FAD per subunit.</text>
</comment>
<evidence type="ECO:0000256" key="3">
    <source>
        <dbReference type="ARBA" id="ARBA00022630"/>
    </source>
</evidence>
<organism evidence="15 16">
    <name type="scientific">Reinekea thalattae</name>
    <dbReference type="NCBI Taxonomy" id="2593301"/>
    <lineage>
        <taxon>Bacteria</taxon>
        <taxon>Pseudomonadati</taxon>
        <taxon>Pseudomonadota</taxon>
        <taxon>Gammaproteobacteria</taxon>
        <taxon>Oceanospirillales</taxon>
        <taxon>Saccharospirillaceae</taxon>
        <taxon>Reinekea</taxon>
    </lineage>
</organism>
<evidence type="ECO:0000256" key="5">
    <source>
        <dbReference type="ARBA" id="ARBA00022857"/>
    </source>
</evidence>
<dbReference type="InterPro" id="IPR004099">
    <property type="entry name" value="Pyr_nucl-diS_OxRdtase_dimer"/>
</dbReference>
<proteinExistence type="inferred from homology"/>
<dbReference type="OrthoDB" id="9800167at2"/>
<keyword evidence="16" id="KW-1185">Reference proteome</keyword>
<dbReference type="SUPFAM" id="SSF55424">
    <property type="entry name" value="FAD/NAD-linked reductases, dimerisation (C-terminal) domain"/>
    <property type="match status" value="1"/>
</dbReference>
<dbReference type="PIRSF" id="PIRSF000350">
    <property type="entry name" value="Mercury_reductase_MerA"/>
    <property type="match status" value="1"/>
</dbReference>
<keyword evidence="7" id="KW-1015">Disulfide bond</keyword>
<dbReference type="FunFam" id="3.50.50.60:FF:000051">
    <property type="entry name" value="Glutathione reductase"/>
    <property type="match status" value="1"/>
</dbReference>
<dbReference type="RefSeq" id="WP_147712901.1">
    <property type="nucleotide sequence ID" value="NZ_VKAD01000001.1"/>
</dbReference>
<evidence type="ECO:0000256" key="6">
    <source>
        <dbReference type="ARBA" id="ARBA00023002"/>
    </source>
</evidence>
<feature type="binding site" evidence="10">
    <location>
        <position position="262"/>
    </location>
    <ligand>
        <name>NAD(+)</name>
        <dbReference type="ChEBI" id="CHEBI:57540"/>
    </ligand>
</feature>
<dbReference type="GO" id="GO:0045454">
    <property type="term" value="P:cell redox homeostasis"/>
    <property type="evidence" value="ECO:0007669"/>
    <property type="project" value="InterPro"/>
</dbReference>
<comment type="caution">
    <text evidence="15">The sequence shown here is derived from an EMBL/GenBank/DDBJ whole genome shotgun (WGS) entry which is preliminary data.</text>
</comment>
<evidence type="ECO:0000256" key="7">
    <source>
        <dbReference type="ARBA" id="ARBA00023157"/>
    </source>
</evidence>
<dbReference type="Proteomes" id="UP000321764">
    <property type="component" value="Unassembled WGS sequence"/>
</dbReference>
<evidence type="ECO:0000256" key="2">
    <source>
        <dbReference type="ARBA" id="ARBA00011738"/>
    </source>
</evidence>
<dbReference type="EMBL" id="VKAD01000001">
    <property type="protein sequence ID" value="TXR53499.1"/>
    <property type="molecule type" value="Genomic_DNA"/>
</dbReference>
<dbReference type="PROSITE" id="PS00076">
    <property type="entry name" value="PYRIDINE_REDOX_1"/>
    <property type="match status" value="1"/>
</dbReference>
<evidence type="ECO:0000256" key="4">
    <source>
        <dbReference type="ARBA" id="ARBA00022827"/>
    </source>
</evidence>
<dbReference type="Pfam" id="PF07992">
    <property type="entry name" value="Pyr_redox_2"/>
    <property type="match status" value="1"/>
</dbReference>
<dbReference type="InterPro" id="IPR001100">
    <property type="entry name" value="Pyr_nuc-diS_OxRdtase"/>
</dbReference>
<dbReference type="GO" id="GO:0006749">
    <property type="term" value="P:glutathione metabolic process"/>
    <property type="evidence" value="ECO:0007669"/>
    <property type="project" value="TreeGrafter"/>
</dbReference>
<evidence type="ECO:0000256" key="12">
    <source>
        <dbReference type="RuleBase" id="RU003691"/>
    </source>
</evidence>
<evidence type="ECO:0000256" key="9">
    <source>
        <dbReference type="PIRSR" id="PIRSR000350-2"/>
    </source>
</evidence>
<comment type="similarity">
    <text evidence="1 12">Belongs to the class-I pyridine nucleotide-disulfide oxidoreductase family.</text>
</comment>
<accession>A0A5C8Z851</accession>
<feature type="binding site" evidence="10">
    <location>
        <begin position="139"/>
        <end position="141"/>
    </location>
    <ligand>
        <name>FAD</name>
        <dbReference type="ChEBI" id="CHEBI:57692"/>
    </ligand>
</feature>
<keyword evidence="10" id="KW-0520">NAD</keyword>
<sequence length="459" mass="49543">MSFDYDLLVIGAGSGGVRAARVSAQLGAKVAVVESRDLGGTCVNVGCVPKKLFVYASEYGQHFKDAQGFGYTVDGTPRFDWVKLRDNKTNEIKRLNGIYQNLLENNNVEILYGSAQFESAHQVRIGDRSVSAEKILIATGSWPFKPDIAGAEHIVTSNEFFYLESLPERMIVLGGGYIAVEFAGILNGLGIETHLVYRGDKLLRGFDRGVRDFVSEQLELTGIQVHYGENIEQVEKDASGVLKAHLTSGNVLEAGTIIAATGRKPLVEPLNLDAAGVALTSKGSIAVNDQYQTNVANIYAVGDVIDRAQLTPVAIAEGMYLANHLFGETPKYSVNYDLIPTAVFCQPNIGTVGLTEDEAAAKYDRVEVYESIFRPMKNTLSGSSQRMLMKLLVDTETDKVIGCHMVGSDAGEIIQGIGVAMQAGATKSDFDNTVAIHPTAAEEFVTMGSVSRVIGRKTD</sequence>
<comment type="subunit">
    <text evidence="2">Homodimer.</text>
</comment>
<evidence type="ECO:0000256" key="1">
    <source>
        <dbReference type="ARBA" id="ARBA00007532"/>
    </source>
</evidence>
<dbReference type="InterPro" id="IPR012999">
    <property type="entry name" value="Pyr_OxRdtase_I_AS"/>
</dbReference>
<dbReference type="NCBIfam" id="NF004776">
    <property type="entry name" value="PRK06116.1"/>
    <property type="match status" value="1"/>
</dbReference>
<dbReference type="PANTHER" id="PTHR42737:SF2">
    <property type="entry name" value="GLUTATHIONE REDUCTASE"/>
    <property type="match status" value="1"/>
</dbReference>
<dbReference type="AlphaFoldDB" id="A0A5C8Z851"/>
<dbReference type="GO" id="GO:0005829">
    <property type="term" value="C:cytosol"/>
    <property type="evidence" value="ECO:0007669"/>
    <property type="project" value="TreeGrafter"/>
</dbReference>
<dbReference type="InterPro" id="IPR016156">
    <property type="entry name" value="FAD/NAD-linked_Rdtase_dimer_sf"/>
</dbReference>
<evidence type="ECO:0000259" key="14">
    <source>
        <dbReference type="Pfam" id="PF07992"/>
    </source>
</evidence>
<feature type="binding site" evidence="10">
    <location>
        <begin position="174"/>
        <end position="181"/>
    </location>
    <ligand>
        <name>NAD(+)</name>
        <dbReference type="ChEBI" id="CHEBI:57540"/>
    </ligand>
</feature>
<keyword evidence="10" id="KW-0547">Nucleotide-binding</keyword>
<evidence type="ECO:0000256" key="11">
    <source>
        <dbReference type="PIRSR" id="PIRSR000350-4"/>
    </source>
</evidence>
<dbReference type="Gene3D" id="3.30.390.30">
    <property type="match status" value="1"/>
</dbReference>
<dbReference type="GO" id="GO:0004362">
    <property type="term" value="F:glutathione-disulfide reductase (NADPH) activity"/>
    <property type="evidence" value="ECO:0007669"/>
    <property type="project" value="UniProtKB-EC"/>
</dbReference>
<dbReference type="EC" id="1.8.1.7" evidence="15"/>
<dbReference type="InterPro" id="IPR036188">
    <property type="entry name" value="FAD/NAD-bd_sf"/>
</dbReference>
<dbReference type="SUPFAM" id="SSF51905">
    <property type="entry name" value="FAD/NAD(P)-binding domain"/>
    <property type="match status" value="1"/>
</dbReference>
<name>A0A5C8Z851_9GAMM</name>
<keyword evidence="6 12" id="KW-0560">Oxidoreductase</keyword>
<evidence type="ECO:0000256" key="8">
    <source>
        <dbReference type="ARBA" id="ARBA00023284"/>
    </source>
</evidence>
<evidence type="ECO:0000256" key="10">
    <source>
        <dbReference type="PIRSR" id="PIRSR000350-3"/>
    </source>
</evidence>
<feature type="active site" description="Proton acceptor" evidence="9">
    <location>
        <position position="437"/>
    </location>
</feature>
<feature type="binding site" evidence="10">
    <location>
        <position position="51"/>
    </location>
    <ligand>
        <name>FAD</name>
        <dbReference type="ChEBI" id="CHEBI:57692"/>
    </ligand>
</feature>
<evidence type="ECO:0000313" key="16">
    <source>
        <dbReference type="Proteomes" id="UP000321764"/>
    </source>
</evidence>
<dbReference type="PRINTS" id="PR00411">
    <property type="entry name" value="PNDRDTASEI"/>
</dbReference>
<dbReference type="GO" id="GO:0050660">
    <property type="term" value="F:flavin adenine dinucleotide binding"/>
    <property type="evidence" value="ECO:0007669"/>
    <property type="project" value="InterPro"/>
</dbReference>
<dbReference type="PANTHER" id="PTHR42737">
    <property type="entry name" value="GLUTATHIONE REDUCTASE"/>
    <property type="match status" value="1"/>
</dbReference>
<feature type="disulfide bond" description="Redox-active" evidence="11">
    <location>
        <begin position="42"/>
        <end position="47"/>
    </location>
</feature>
<keyword evidence="4 10" id="KW-0274">FAD</keyword>
<evidence type="ECO:0000259" key="13">
    <source>
        <dbReference type="Pfam" id="PF02852"/>
    </source>
</evidence>